<sequence length="150" mass="17063">MAGLARLSATQDVRFSDGPRDKYVTVGARIAMPCSLPPDRVTHWSAGRVLATPWSQHDHLPSLPPLQAASGRHRHRARDPHRCGRVRRHAADRIFREDWAMPGPDLTQDEIQDLTGYRTRSSSCRWLERNGWPYATLAGGRWPRVLREVP</sequence>
<organism evidence="3 4">
    <name type="scientific">Achromobacter aloeverae</name>
    <dbReference type="NCBI Taxonomy" id="1750518"/>
    <lineage>
        <taxon>Bacteria</taxon>
        <taxon>Pseudomonadati</taxon>
        <taxon>Pseudomonadota</taxon>
        <taxon>Betaproteobacteria</taxon>
        <taxon>Burkholderiales</taxon>
        <taxon>Alcaligenaceae</taxon>
        <taxon>Achromobacter</taxon>
    </lineage>
</organism>
<name>A0A4Q1HUS3_9BURK</name>
<comment type="caution">
    <text evidence="3">The sequence shown here is derived from an EMBL/GenBank/DDBJ whole genome shotgun (WGS) entry which is preliminary data.</text>
</comment>
<reference evidence="3 4" key="1">
    <citation type="journal article" date="2017" name="Int. J. Syst. Evol. Microbiol.">
        <title>Achromobacter aloeverae sp. nov., isolated from the root of Aloe vera (L.) Burm.f.</title>
        <authorList>
            <person name="Kuncharoen N."/>
            <person name="Muramatsu Y."/>
            <person name="Shibata C."/>
            <person name="Kamakura Y."/>
            <person name="Nakagawa Y."/>
            <person name="Tanasupawat S."/>
        </authorList>
    </citation>
    <scope>NUCLEOTIDE SEQUENCE [LARGE SCALE GENOMIC DNA]</scope>
    <source>
        <strain evidence="3 4">AVA-1</strain>
    </source>
</reference>
<dbReference type="EMBL" id="PYAL01000001">
    <property type="protein sequence ID" value="RXN93405.1"/>
    <property type="molecule type" value="Genomic_DNA"/>
</dbReference>
<evidence type="ECO:0000313" key="3">
    <source>
        <dbReference type="EMBL" id="RXN93405.1"/>
    </source>
</evidence>
<feature type="compositionally biased region" description="Basic residues" evidence="1">
    <location>
        <begin position="71"/>
        <end position="83"/>
    </location>
</feature>
<accession>A0A4Q1HUS3</accession>
<evidence type="ECO:0000259" key="2">
    <source>
        <dbReference type="Pfam" id="PF13986"/>
    </source>
</evidence>
<evidence type="ECO:0000256" key="1">
    <source>
        <dbReference type="SAM" id="MobiDB-lite"/>
    </source>
</evidence>
<feature type="region of interest" description="Disordered" evidence="1">
    <location>
        <begin position="56"/>
        <end position="83"/>
    </location>
</feature>
<dbReference type="InterPro" id="IPR025319">
    <property type="entry name" value="DUF4224"/>
</dbReference>
<keyword evidence="4" id="KW-1185">Reference proteome</keyword>
<dbReference type="AlphaFoldDB" id="A0A4Q1HUS3"/>
<proteinExistence type="predicted"/>
<feature type="domain" description="DUF4224" evidence="2">
    <location>
        <begin position="106"/>
        <end position="148"/>
    </location>
</feature>
<protein>
    <recommendedName>
        <fullName evidence="2">DUF4224 domain-containing protein</fullName>
    </recommendedName>
</protein>
<gene>
    <name evidence="3" type="ORF">C7R54_06865</name>
</gene>
<evidence type="ECO:0000313" key="4">
    <source>
        <dbReference type="Proteomes" id="UP000290849"/>
    </source>
</evidence>
<dbReference type="Proteomes" id="UP000290849">
    <property type="component" value="Unassembled WGS sequence"/>
</dbReference>
<dbReference type="Pfam" id="PF13986">
    <property type="entry name" value="DUF4224"/>
    <property type="match status" value="1"/>
</dbReference>